<feature type="non-terminal residue" evidence="1">
    <location>
        <position position="1"/>
    </location>
</feature>
<protein>
    <submittedName>
        <fullName evidence="1">Uncharacterized protein</fullName>
    </submittedName>
</protein>
<accession>A0A0F9Q9V7</accession>
<sequence length="96" mass="10394">WYTDPWVRAQRVVVPTARCVGCGAAHSNRNACDDTFSAFCTNACHDANQSEDYFRLVLQGRDAATLAGQLIQRGMTPLDGAILAMLLRPGGMPPGR</sequence>
<organism evidence="1">
    <name type="scientific">marine sediment metagenome</name>
    <dbReference type="NCBI Taxonomy" id="412755"/>
    <lineage>
        <taxon>unclassified sequences</taxon>
        <taxon>metagenomes</taxon>
        <taxon>ecological metagenomes</taxon>
    </lineage>
</organism>
<proteinExistence type="predicted"/>
<dbReference type="EMBL" id="LAZR01004287">
    <property type="protein sequence ID" value="KKN09971.1"/>
    <property type="molecule type" value="Genomic_DNA"/>
</dbReference>
<comment type="caution">
    <text evidence="1">The sequence shown here is derived from an EMBL/GenBank/DDBJ whole genome shotgun (WGS) entry which is preliminary data.</text>
</comment>
<evidence type="ECO:0000313" key="1">
    <source>
        <dbReference type="EMBL" id="KKN09971.1"/>
    </source>
</evidence>
<dbReference type="AlphaFoldDB" id="A0A0F9Q9V7"/>
<gene>
    <name evidence="1" type="ORF">LCGC14_1041090</name>
</gene>
<reference evidence="1" key="1">
    <citation type="journal article" date="2015" name="Nature">
        <title>Complex archaea that bridge the gap between prokaryotes and eukaryotes.</title>
        <authorList>
            <person name="Spang A."/>
            <person name="Saw J.H."/>
            <person name="Jorgensen S.L."/>
            <person name="Zaremba-Niedzwiedzka K."/>
            <person name="Martijn J."/>
            <person name="Lind A.E."/>
            <person name="van Eijk R."/>
            <person name="Schleper C."/>
            <person name="Guy L."/>
            <person name="Ettema T.J."/>
        </authorList>
    </citation>
    <scope>NUCLEOTIDE SEQUENCE</scope>
</reference>
<name>A0A0F9Q9V7_9ZZZZ</name>